<dbReference type="Proteomes" id="UP000005038">
    <property type="component" value="Unassembled WGS sequence"/>
</dbReference>
<accession>H5TG93</accession>
<feature type="non-terminal residue" evidence="2">
    <location>
        <position position="1"/>
    </location>
</feature>
<feature type="region of interest" description="Disordered" evidence="1">
    <location>
        <begin position="1"/>
        <end position="65"/>
    </location>
</feature>
<gene>
    <name evidence="2" type="ORF">GOOTI_009_00010</name>
</gene>
<proteinExistence type="predicted"/>
<reference evidence="2" key="1">
    <citation type="submission" date="2012-02" db="EMBL/GenBank/DDBJ databases">
        <title>Whole genome shotgun sequence of Gordonia otitidis NBRC 100426.</title>
        <authorList>
            <person name="Yoshida I."/>
            <person name="Hosoyama A."/>
            <person name="Tsuchikane K."/>
            <person name="Katsumata H."/>
            <person name="Yamazaki S."/>
            <person name="Fujita N."/>
        </authorList>
    </citation>
    <scope>NUCLEOTIDE SEQUENCE [LARGE SCALE GENOMIC DNA]</scope>
    <source>
        <strain evidence="2">NBRC 100426</strain>
    </source>
</reference>
<sequence length="65" mass="7490">PLLPAPGPAPFPYFPTLPRETSHGNAQNPRKDPFPYFLHAAHPPRRTARANPRPRLARSAHRWYR</sequence>
<dbReference type="AlphaFoldDB" id="H5TG93"/>
<evidence type="ECO:0000313" key="2">
    <source>
        <dbReference type="EMBL" id="GAB32501.1"/>
    </source>
</evidence>
<organism evidence="2 3">
    <name type="scientific">Gordonia otitidis (strain DSM 44809 / CCUG 52243 / JCM 12355 / NBRC 100426 / IFM 10032)</name>
    <dbReference type="NCBI Taxonomy" id="1108044"/>
    <lineage>
        <taxon>Bacteria</taxon>
        <taxon>Bacillati</taxon>
        <taxon>Actinomycetota</taxon>
        <taxon>Actinomycetes</taxon>
        <taxon>Mycobacteriales</taxon>
        <taxon>Gordoniaceae</taxon>
        <taxon>Gordonia</taxon>
    </lineage>
</organism>
<evidence type="ECO:0000313" key="3">
    <source>
        <dbReference type="Proteomes" id="UP000005038"/>
    </source>
</evidence>
<evidence type="ECO:0000256" key="1">
    <source>
        <dbReference type="SAM" id="MobiDB-lite"/>
    </source>
</evidence>
<keyword evidence="3" id="KW-1185">Reference proteome</keyword>
<comment type="caution">
    <text evidence="2">The sequence shown here is derived from an EMBL/GenBank/DDBJ whole genome shotgun (WGS) entry which is preliminary data.</text>
</comment>
<feature type="compositionally biased region" description="Pro residues" evidence="1">
    <location>
        <begin position="1"/>
        <end position="15"/>
    </location>
</feature>
<feature type="compositionally biased region" description="Basic residues" evidence="1">
    <location>
        <begin position="55"/>
        <end position="65"/>
    </location>
</feature>
<protein>
    <submittedName>
        <fullName evidence="2">Uncharacterized protein</fullName>
    </submittedName>
</protein>
<name>H5TG93_GORO1</name>
<dbReference type="RefSeq" id="WP_007236769.1">
    <property type="nucleotide sequence ID" value="NZ_BAFB01000009.1"/>
</dbReference>
<dbReference type="EMBL" id="BAFB01000009">
    <property type="protein sequence ID" value="GAB32501.1"/>
    <property type="molecule type" value="Genomic_DNA"/>
</dbReference>